<reference evidence="1" key="1">
    <citation type="submission" date="2015-01" db="EMBL/GenBank/DDBJ databases">
        <title>Transcriptome Assembly of Fopius arisanus.</title>
        <authorList>
            <person name="Geib S."/>
        </authorList>
    </citation>
    <scope>NUCLEOTIDE SEQUENCE</scope>
</reference>
<name>A0A0C9RUY7_9HYME</name>
<protein>
    <submittedName>
        <fullName evidence="1">BGLU16 protein</fullName>
    </submittedName>
</protein>
<dbReference type="EMBL" id="GBYB01011471">
    <property type="protein sequence ID" value="JAG81238.1"/>
    <property type="molecule type" value="Transcribed_RNA"/>
</dbReference>
<dbReference type="AlphaFoldDB" id="A0A0C9RUY7"/>
<proteinExistence type="predicted"/>
<evidence type="ECO:0000313" key="1">
    <source>
        <dbReference type="EMBL" id="JAG81238.1"/>
    </source>
</evidence>
<accession>A0A0C9RUY7</accession>
<organism evidence="1">
    <name type="scientific">Fopius arisanus</name>
    <dbReference type="NCBI Taxonomy" id="64838"/>
    <lineage>
        <taxon>Eukaryota</taxon>
        <taxon>Metazoa</taxon>
        <taxon>Ecdysozoa</taxon>
        <taxon>Arthropoda</taxon>
        <taxon>Hexapoda</taxon>
        <taxon>Insecta</taxon>
        <taxon>Pterygota</taxon>
        <taxon>Neoptera</taxon>
        <taxon>Endopterygota</taxon>
        <taxon>Hymenoptera</taxon>
        <taxon>Apocrita</taxon>
        <taxon>Ichneumonoidea</taxon>
        <taxon>Braconidae</taxon>
        <taxon>Opiinae</taxon>
        <taxon>Fopius</taxon>
    </lineage>
</organism>
<sequence>KTSKCELSTVVDYSEDMKGVFVFLLKSVWIYSAGLRRTFIGFFRVYDYLDDVTWLDFGFFDVHFITEELSTEEPSLSGWLQSFLTLKELITRIQLYERRNL</sequence>
<gene>
    <name evidence="1" type="primary">BGLU16</name>
    <name evidence="1" type="ORF">g.51221</name>
</gene>
<feature type="non-terminal residue" evidence="1">
    <location>
        <position position="1"/>
    </location>
</feature>